<dbReference type="PANTHER" id="PTHR35901:SF1">
    <property type="entry name" value="EXONUCLEASE VAPC9"/>
    <property type="match status" value="1"/>
</dbReference>
<dbReference type="CDD" id="cd09873">
    <property type="entry name" value="PIN_Pae0151-like"/>
    <property type="match status" value="1"/>
</dbReference>
<reference evidence="3 4" key="1">
    <citation type="submission" date="2015-09" db="EMBL/GenBank/DDBJ databases">
        <title>Heavy metals and arsenic resistance mechanisms in polyextremophilic archaea of the family Ferroplasmaceae.</title>
        <authorList>
            <person name="Bulaev A.G."/>
            <person name="Kanygina A.V."/>
        </authorList>
    </citation>
    <scope>NUCLEOTIDE SEQUENCE [LARGE SCALE GENOMIC DNA]</scope>
    <source>
        <strain evidence="3 4">BH2</strain>
    </source>
</reference>
<feature type="domain" description="PIN" evidence="2">
    <location>
        <begin position="10"/>
        <end position="128"/>
    </location>
</feature>
<organism evidence="3 4">
    <name type="scientific">Acidiplasma cupricumulans</name>
    <dbReference type="NCBI Taxonomy" id="312540"/>
    <lineage>
        <taxon>Archaea</taxon>
        <taxon>Methanobacteriati</taxon>
        <taxon>Thermoplasmatota</taxon>
        <taxon>Thermoplasmata</taxon>
        <taxon>Thermoplasmatales</taxon>
        <taxon>Ferroplasmaceae</taxon>
        <taxon>Acidiplasma</taxon>
    </lineage>
</organism>
<keyword evidence="1" id="KW-0460">Magnesium</keyword>
<dbReference type="SUPFAM" id="SSF88723">
    <property type="entry name" value="PIN domain-like"/>
    <property type="match status" value="1"/>
</dbReference>
<evidence type="ECO:0000313" key="4">
    <source>
        <dbReference type="Proteomes" id="UP000050301"/>
    </source>
</evidence>
<evidence type="ECO:0000256" key="1">
    <source>
        <dbReference type="ARBA" id="ARBA00022842"/>
    </source>
</evidence>
<sequence length="139" mass="15983">MTVIDKKEAVLDTSALMSLLMEDSTTENIENKISNFDYFHILDLTYYESLNTVWKRIQRNNITVDDGETIMNKAYSFLNLMKIHSFNEIVKGAFSLSVKMGITVYDSSYVFLAITLSIPLITSDKRLINKIKENKLNIL</sequence>
<dbReference type="Pfam" id="PF01850">
    <property type="entry name" value="PIN"/>
    <property type="match status" value="1"/>
</dbReference>
<dbReference type="InterPro" id="IPR029060">
    <property type="entry name" value="PIN-like_dom_sf"/>
</dbReference>
<evidence type="ECO:0000259" key="2">
    <source>
        <dbReference type="Pfam" id="PF01850"/>
    </source>
</evidence>
<dbReference type="EMBL" id="LKBH01000245">
    <property type="protein sequence ID" value="KQB34535.1"/>
    <property type="molecule type" value="Genomic_DNA"/>
</dbReference>
<keyword evidence="4" id="KW-1185">Reference proteome</keyword>
<dbReference type="InterPro" id="IPR044153">
    <property type="entry name" value="PIN_Pae0151-like"/>
</dbReference>
<dbReference type="Gene3D" id="3.40.50.1010">
    <property type="entry name" value="5'-nuclease"/>
    <property type="match status" value="1"/>
</dbReference>
<dbReference type="InParanoid" id="A0A0Q0WGG1"/>
<dbReference type="InterPro" id="IPR002716">
    <property type="entry name" value="PIN_dom"/>
</dbReference>
<comment type="caution">
    <text evidence="3">The sequence shown here is derived from an EMBL/GenBank/DDBJ whole genome shotgun (WGS) entry which is preliminary data.</text>
</comment>
<gene>
    <name evidence="3" type="ORF">AOG55_00760</name>
</gene>
<dbReference type="AlphaFoldDB" id="A0A0Q0WGG1"/>
<accession>A0A0Q0WGG1</accession>
<evidence type="ECO:0000313" key="3">
    <source>
        <dbReference type="EMBL" id="KQB34535.1"/>
    </source>
</evidence>
<proteinExistence type="predicted"/>
<name>A0A0Q0WGG1_9ARCH</name>
<protein>
    <recommendedName>
        <fullName evidence="2">PIN domain-containing protein</fullName>
    </recommendedName>
</protein>
<dbReference type="PANTHER" id="PTHR35901">
    <property type="entry name" value="RIBONUCLEASE VAPC3"/>
    <property type="match status" value="1"/>
</dbReference>
<dbReference type="Proteomes" id="UP000050301">
    <property type="component" value="Unassembled WGS sequence"/>
</dbReference>
<dbReference type="InterPro" id="IPR051619">
    <property type="entry name" value="TypeII_TA_RNase_PINc/VapC"/>
</dbReference>